<name>A0ABQ4EQ90_9ACTN</name>
<dbReference type="RefSeq" id="WP_203858353.1">
    <property type="nucleotide sequence ID" value="NZ_BAAAZQ010000001.1"/>
</dbReference>
<evidence type="ECO:0000313" key="3">
    <source>
        <dbReference type="Proteomes" id="UP000621500"/>
    </source>
</evidence>
<protein>
    <submittedName>
        <fullName evidence="2">Uncharacterized protein</fullName>
    </submittedName>
</protein>
<accession>A0ABQ4EQ90</accession>
<gene>
    <name evidence="2" type="ORF">Pma05_33940</name>
</gene>
<proteinExistence type="predicted"/>
<comment type="caution">
    <text evidence="2">The sequence shown here is derived from an EMBL/GenBank/DDBJ whole genome shotgun (WGS) entry which is preliminary data.</text>
</comment>
<feature type="region of interest" description="Disordered" evidence="1">
    <location>
        <begin position="29"/>
        <end position="61"/>
    </location>
</feature>
<organism evidence="2 3">
    <name type="scientific">Plantactinospora mayteni</name>
    <dbReference type="NCBI Taxonomy" id="566021"/>
    <lineage>
        <taxon>Bacteria</taxon>
        <taxon>Bacillati</taxon>
        <taxon>Actinomycetota</taxon>
        <taxon>Actinomycetes</taxon>
        <taxon>Micromonosporales</taxon>
        <taxon>Micromonosporaceae</taxon>
        <taxon>Plantactinospora</taxon>
    </lineage>
</organism>
<keyword evidence="3" id="KW-1185">Reference proteome</keyword>
<sequence>MRLPDGLPTDIDLTRPRAARVHDEYTGMMHADLPDEPGDPGEHPERLGAFGGVGRHDHGAG</sequence>
<evidence type="ECO:0000256" key="1">
    <source>
        <dbReference type="SAM" id="MobiDB-lite"/>
    </source>
</evidence>
<dbReference type="Proteomes" id="UP000621500">
    <property type="component" value="Unassembled WGS sequence"/>
</dbReference>
<dbReference type="EMBL" id="BONX01000023">
    <property type="protein sequence ID" value="GIG96821.1"/>
    <property type="molecule type" value="Genomic_DNA"/>
</dbReference>
<evidence type="ECO:0000313" key="2">
    <source>
        <dbReference type="EMBL" id="GIG96821.1"/>
    </source>
</evidence>
<reference evidence="2 3" key="1">
    <citation type="submission" date="2021-01" db="EMBL/GenBank/DDBJ databases">
        <title>Whole genome shotgun sequence of Plantactinospora mayteni NBRC 109088.</title>
        <authorList>
            <person name="Komaki H."/>
            <person name="Tamura T."/>
        </authorList>
    </citation>
    <scope>NUCLEOTIDE SEQUENCE [LARGE SCALE GENOMIC DNA]</scope>
    <source>
        <strain evidence="2 3">NBRC 109088</strain>
    </source>
</reference>